<evidence type="ECO:0000259" key="1">
    <source>
        <dbReference type="Pfam" id="PF12728"/>
    </source>
</evidence>
<name>A0ABS9J7J8_9FLAO</name>
<protein>
    <submittedName>
        <fullName evidence="2">Helix-turn-helix domain-containing protein</fullName>
    </submittedName>
</protein>
<organism evidence="2 3">
    <name type="scientific">Joostella atrarenae</name>
    <dbReference type="NCBI Taxonomy" id="679257"/>
    <lineage>
        <taxon>Bacteria</taxon>
        <taxon>Pseudomonadati</taxon>
        <taxon>Bacteroidota</taxon>
        <taxon>Flavobacteriia</taxon>
        <taxon>Flavobacteriales</taxon>
        <taxon>Flavobacteriaceae</taxon>
        <taxon>Joostella</taxon>
    </lineage>
</organism>
<dbReference type="InterPro" id="IPR010093">
    <property type="entry name" value="SinI_DNA-bd"/>
</dbReference>
<dbReference type="Pfam" id="PF12728">
    <property type="entry name" value="HTH_17"/>
    <property type="match status" value="1"/>
</dbReference>
<comment type="caution">
    <text evidence="2">The sequence shown here is derived from an EMBL/GenBank/DDBJ whole genome shotgun (WGS) entry which is preliminary data.</text>
</comment>
<accession>A0ABS9J7J8</accession>
<evidence type="ECO:0000313" key="2">
    <source>
        <dbReference type="EMBL" id="MCF8716363.1"/>
    </source>
</evidence>
<dbReference type="EMBL" id="JAETXX010000016">
    <property type="protein sequence ID" value="MCF8716363.1"/>
    <property type="molecule type" value="Genomic_DNA"/>
</dbReference>
<dbReference type="InterPro" id="IPR009061">
    <property type="entry name" value="DNA-bd_dom_put_sf"/>
</dbReference>
<reference evidence="2 3" key="1">
    <citation type="submission" date="2021-01" db="EMBL/GenBank/DDBJ databases">
        <title>Genome sequencing of Joostella atrarenae M1-2 (= KCTC 23194).</title>
        <authorList>
            <person name="Zakaria M.R."/>
            <person name="Lam M.Q."/>
            <person name="Chong C.S."/>
        </authorList>
    </citation>
    <scope>NUCLEOTIDE SEQUENCE [LARGE SCALE GENOMIC DNA]</scope>
    <source>
        <strain evidence="2 3">M1-2</strain>
    </source>
</reference>
<feature type="domain" description="Helix-turn-helix" evidence="1">
    <location>
        <begin position="34"/>
        <end position="77"/>
    </location>
</feature>
<gene>
    <name evidence="2" type="ORF">JM658_16150</name>
</gene>
<dbReference type="RefSeq" id="WP_236960715.1">
    <property type="nucleotide sequence ID" value="NZ_JAETXX010000016.1"/>
</dbReference>
<dbReference type="SUPFAM" id="SSF46955">
    <property type="entry name" value="Putative DNA-binding domain"/>
    <property type="match status" value="1"/>
</dbReference>
<keyword evidence="3" id="KW-1185">Reference proteome</keyword>
<proteinExistence type="predicted"/>
<dbReference type="NCBIfam" id="TIGR01764">
    <property type="entry name" value="excise"/>
    <property type="match status" value="1"/>
</dbReference>
<sequence>MNNPFEIIQTELFEIKSELQKLHKKSKTDYSNKFYTYKEAADLVGCSDQTIRNHVKKGELKATKFGPKLIRINHNQLFDSNNEVKSFKYKR</sequence>
<dbReference type="InterPro" id="IPR041657">
    <property type="entry name" value="HTH_17"/>
</dbReference>
<dbReference type="Proteomes" id="UP000829517">
    <property type="component" value="Unassembled WGS sequence"/>
</dbReference>
<evidence type="ECO:0000313" key="3">
    <source>
        <dbReference type="Proteomes" id="UP000829517"/>
    </source>
</evidence>